<dbReference type="Gene3D" id="1.20.5.170">
    <property type="match status" value="1"/>
</dbReference>
<feature type="coiled-coil region" evidence="1">
    <location>
        <begin position="1"/>
        <end position="56"/>
    </location>
</feature>
<dbReference type="Proteomes" id="UP000440578">
    <property type="component" value="Unassembled WGS sequence"/>
</dbReference>
<feature type="region of interest" description="Disordered" evidence="2">
    <location>
        <begin position="122"/>
        <end position="157"/>
    </location>
</feature>
<dbReference type="AlphaFoldDB" id="A0A6A4VDD3"/>
<evidence type="ECO:0000256" key="1">
    <source>
        <dbReference type="SAM" id="Coils"/>
    </source>
</evidence>
<evidence type="ECO:0000313" key="3">
    <source>
        <dbReference type="EMBL" id="KAF0294377.1"/>
    </source>
</evidence>
<dbReference type="Gene3D" id="3.80.10.10">
    <property type="entry name" value="Ribonuclease Inhibitor"/>
    <property type="match status" value="1"/>
</dbReference>
<keyword evidence="1" id="KW-0175">Coiled coil</keyword>
<organism evidence="3 4">
    <name type="scientific">Amphibalanus amphitrite</name>
    <name type="common">Striped barnacle</name>
    <name type="synonym">Balanus amphitrite</name>
    <dbReference type="NCBI Taxonomy" id="1232801"/>
    <lineage>
        <taxon>Eukaryota</taxon>
        <taxon>Metazoa</taxon>
        <taxon>Ecdysozoa</taxon>
        <taxon>Arthropoda</taxon>
        <taxon>Crustacea</taxon>
        <taxon>Multicrustacea</taxon>
        <taxon>Cirripedia</taxon>
        <taxon>Thoracica</taxon>
        <taxon>Thoracicalcarea</taxon>
        <taxon>Balanomorpha</taxon>
        <taxon>Balanoidea</taxon>
        <taxon>Balanidae</taxon>
        <taxon>Amphibalaninae</taxon>
        <taxon>Amphibalanus</taxon>
    </lineage>
</organism>
<protein>
    <submittedName>
        <fullName evidence="3">Lamin Dm0</fullName>
    </submittedName>
</protein>
<comment type="caution">
    <text evidence="3">The sequence shown here is derived from an EMBL/GenBank/DDBJ whole genome shotgun (WGS) entry which is preliminary data.</text>
</comment>
<gene>
    <name evidence="3" type="primary">Lam_1</name>
    <name evidence="3" type="ORF">FJT64_007935</name>
</gene>
<proteinExistence type="predicted"/>
<dbReference type="SUPFAM" id="SSF64593">
    <property type="entry name" value="Intermediate filament protein, coiled coil region"/>
    <property type="match status" value="1"/>
</dbReference>
<evidence type="ECO:0000313" key="4">
    <source>
        <dbReference type="Proteomes" id="UP000440578"/>
    </source>
</evidence>
<feature type="compositionally biased region" description="Basic and acidic residues" evidence="2">
    <location>
        <begin position="141"/>
        <end position="157"/>
    </location>
</feature>
<sequence>MNFLREEMKALREEMTNQREETKGCKSEVTNLKTEMKRQKEENTALHSEVVRLQQAMVEERSTRQVVVEELRQEVRRLTAPFGRLHGLVPREHEEAVETQVPLDRAQVRELEDRLDQALVDQKRAEDDLKESRATNSATETKLRETEARNDDLMGKNKDLEQTNASLMKRLHEEERTLDHERSSSKDKDEVIKRQQEEMKQQKEKQQALMNTKVALDEEISAFNKLLEFNTSIKKLCFPPGLSEKSLTNILQNSEGMEELLMTSPSDSTGQWARLLPSSLKKLDVFGPGETGEPVPLNRRPDHGLTVVIKRAGDDVIDQLAKELGPRVTGLNMFSCPRVTAGALQRLLSALTGLEDVTLGGSLSGAITDASLAALHGRSQLRKMQLGQRGVLCTDIPVTAVSRLVVTCRKLEALIFDATEELCQRVLDALVRADLGKRDDGKPRTLRFEVLAPVYEKLKKPWFFSSINVVKNT</sequence>
<accession>A0A6A4VDD3</accession>
<dbReference type="InterPro" id="IPR032675">
    <property type="entry name" value="LRR_dom_sf"/>
</dbReference>
<dbReference type="OrthoDB" id="6618337at2759"/>
<name>A0A6A4VDD3_AMPAM</name>
<dbReference type="EMBL" id="VIIS01001691">
    <property type="protein sequence ID" value="KAF0294377.1"/>
    <property type="molecule type" value="Genomic_DNA"/>
</dbReference>
<evidence type="ECO:0000256" key="2">
    <source>
        <dbReference type="SAM" id="MobiDB-lite"/>
    </source>
</evidence>
<feature type="compositionally biased region" description="Basic and acidic residues" evidence="2">
    <location>
        <begin position="122"/>
        <end position="133"/>
    </location>
</feature>
<keyword evidence="4" id="KW-1185">Reference proteome</keyword>
<reference evidence="3 4" key="1">
    <citation type="submission" date="2019-07" db="EMBL/GenBank/DDBJ databases">
        <title>Draft genome assembly of a fouling barnacle, Amphibalanus amphitrite (Darwin, 1854): The first reference genome for Thecostraca.</title>
        <authorList>
            <person name="Kim W."/>
        </authorList>
    </citation>
    <scope>NUCLEOTIDE SEQUENCE [LARGE SCALE GENOMIC DNA]</scope>
    <source>
        <strain evidence="3">SNU_AA5</strain>
        <tissue evidence="3">Soma without cirri and trophi</tissue>
    </source>
</reference>